<dbReference type="EMBL" id="JADJIB010000001">
    <property type="protein sequence ID" value="MBK7271929.1"/>
    <property type="molecule type" value="Genomic_DNA"/>
</dbReference>
<dbReference type="EMBL" id="JADKGK010000024">
    <property type="protein sequence ID" value="MBL0004985.1"/>
    <property type="molecule type" value="Genomic_DNA"/>
</dbReference>
<dbReference type="Proteomes" id="UP000718281">
    <property type="component" value="Unassembled WGS sequence"/>
</dbReference>
<evidence type="ECO:0000313" key="3">
    <source>
        <dbReference type="EMBL" id="MBL0004985.1"/>
    </source>
</evidence>
<gene>
    <name evidence="1" type="ORF">IPF40_09195</name>
    <name evidence="2" type="ORF">IPI13_01760</name>
    <name evidence="3" type="ORF">IPP00_13740</name>
</gene>
<protein>
    <submittedName>
        <fullName evidence="2">Uncharacterized protein</fullName>
    </submittedName>
</protein>
<reference evidence="4 5" key="1">
    <citation type="submission" date="2020-10" db="EMBL/GenBank/DDBJ databases">
        <title>Connecting structure to function with the recovery of over 1000 high-quality activated sludge metagenome-assembled genomes encoding full-length rRNA genes using long-read sequencing.</title>
        <authorList>
            <person name="Singleton C.M."/>
            <person name="Petriglieri F."/>
            <person name="Kristensen J.M."/>
            <person name="Kirkegaard R.H."/>
            <person name="Michaelsen T.Y."/>
            <person name="Andersen M.H."/>
            <person name="Karst S.M."/>
            <person name="Dueholm M.S."/>
            <person name="Nielsen P.H."/>
            <person name="Albertsen M."/>
        </authorList>
    </citation>
    <scope>NUCLEOTIDE SEQUENCE [LARGE SCALE GENOMIC DNA]</scope>
    <source>
        <strain evidence="1">AalE_18-Q3-R2-46_BAT3C.188</strain>
        <strain evidence="2">Ega_18-Q3-R5-49_MAXAC.001</strain>
        <strain evidence="3">Ribe_18-Q3-R11-54_MAXAC.001</strain>
    </source>
</reference>
<accession>A0A935M5K7</accession>
<evidence type="ECO:0000313" key="5">
    <source>
        <dbReference type="Proteomes" id="UP000726105"/>
    </source>
</evidence>
<evidence type="ECO:0000313" key="2">
    <source>
        <dbReference type="EMBL" id="MBK7271929.1"/>
    </source>
</evidence>
<dbReference type="EMBL" id="JADIXZ010000004">
    <property type="protein sequence ID" value="MBK6301206.1"/>
    <property type="molecule type" value="Genomic_DNA"/>
</dbReference>
<sequence>MSTSTTTTPTTTTERSGFWASVRDDLRERREARAIRAQMFRELEGYQSRGDILDLLAAADRHEGPEAELMRGVLQSKLADVNRSSRRAS</sequence>
<proteinExistence type="predicted"/>
<dbReference type="Proteomes" id="UP000886632">
    <property type="component" value="Unassembled WGS sequence"/>
</dbReference>
<evidence type="ECO:0000313" key="4">
    <source>
        <dbReference type="Proteomes" id="UP000718281"/>
    </source>
</evidence>
<dbReference type="AlphaFoldDB" id="A0A935M5K7"/>
<comment type="caution">
    <text evidence="2">The sequence shown here is derived from an EMBL/GenBank/DDBJ whole genome shotgun (WGS) entry which is preliminary data.</text>
</comment>
<organism evidence="2 5">
    <name type="scientific">Candidatus Phosphoribacter hodrii</name>
    <dbReference type="NCBI Taxonomy" id="2953743"/>
    <lineage>
        <taxon>Bacteria</taxon>
        <taxon>Bacillati</taxon>
        <taxon>Actinomycetota</taxon>
        <taxon>Actinomycetes</taxon>
        <taxon>Micrococcales</taxon>
        <taxon>Dermatophilaceae</taxon>
        <taxon>Candidatus Phosphoribacter</taxon>
    </lineage>
</organism>
<evidence type="ECO:0000313" key="1">
    <source>
        <dbReference type="EMBL" id="MBK6301206.1"/>
    </source>
</evidence>
<dbReference type="Proteomes" id="UP000726105">
    <property type="component" value="Unassembled WGS sequence"/>
</dbReference>
<name>A0A935M5K7_9MICO</name>